<evidence type="ECO:0000313" key="2">
    <source>
        <dbReference type="EMBL" id="RLV81935.1"/>
    </source>
</evidence>
<protein>
    <recommendedName>
        <fullName evidence="1">PIN like domain-containing protein</fullName>
    </recommendedName>
</protein>
<sequence length="470" mass="52422">MRLTIPGERFMAAAHTTSDQPQVRGVFDCDEAHRSPLRSDYKRIFDSGLVVLDTNVLLNLYRSNESTRRDTLAALARLRERLWIPHQVLTEFWRNRESPTVRHHHATKANEASAALDKAVNAARTVVTTWLTAVQLKDNEEAAERTDRDLTELAKAAGSLKKFILAQAECDALKETATTHTDPVLNALEPLLHGRVGEPLPSDEYDKAVKEAQERADEGIPPGHEDFRTKEPELAAGDYLVWVQLMAEARHRGCDVLLVTGDVKKDWWTNRGYDIPPRPRAELLQELREQAGVGLYMLTPSELLRWAKELLELNVDEGSVRDLEQLGEASADKDSEDEAWTAESLTAFMDELMRRYPSRVKAIVAAAANGGFVDRETVYELAGYDETRRLRGFTQPIGTLSRDLQAVGVLTGGEPFLLTTVYGHAADPSWAKGFRIPSGVIPLLRSKYEGGDLWQTRDSGEAGSEPSDRG</sequence>
<organism evidence="2 3">
    <name type="scientific">Streptomyces rapamycinicus (strain ATCC 29253 / DSM 41530 / NRRL 5491 / AYB-994)</name>
    <name type="common">Streptomyces hygroscopicus (strain ATCC 29253)</name>
    <dbReference type="NCBI Taxonomy" id="1343740"/>
    <lineage>
        <taxon>Bacteria</taxon>
        <taxon>Bacillati</taxon>
        <taxon>Actinomycetota</taxon>
        <taxon>Actinomycetes</taxon>
        <taxon>Kitasatosporales</taxon>
        <taxon>Streptomycetaceae</taxon>
        <taxon>Streptomyces</taxon>
        <taxon>Streptomyces violaceusniger group</taxon>
    </lineage>
</organism>
<reference evidence="2 3" key="1">
    <citation type="journal article" date="2018" name="J. Biol. Chem.">
        <title>Discovery of the actinoplanic acid pathway in Streptomyces rapamycinicus reveals a genetically conserved synergism with rapamycin.</title>
        <authorList>
            <person name="Mrak P."/>
            <person name="Krastel P."/>
            <person name="Pivk Lukancic P."/>
            <person name="Tao J."/>
            <person name="Pistorius D."/>
            <person name="Moore C.M."/>
        </authorList>
    </citation>
    <scope>NUCLEOTIDE SEQUENCE [LARGE SCALE GENOMIC DNA]</scope>
    <source>
        <strain evidence="2 3">NRRL 5491</strain>
    </source>
</reference>
<dbReference type="Pfam" id="PF18476">
    <property type="entry name" value="PIN_8"/>
    <property type="match status" value="1"/>
</dbReference>
<dbReference type="Proteomes" id="UP000281594">
    <property type="component" value="Unassembled WGS sequence"/>
</dbReference>
<comment type="caution">
    <text evidence="2">The sequence shown here is derived from an EMBL/GenBank/DDBJ whole genome shotgun (WGS) entry which is preliminary data.</text>
</comment>
<dbReference type="InterPro" id="IPR029060">
    <property type="entry name" value="PIN-like_dom_sf"/>
</dbReference>
<dbReference type="EMBL" id="QYCY01000001">
    <property type="protein sequence ID" value="RLV81935.1"/>
    <property type="molecule type" value="Genomic_DNA"/>
</dbReference>
<evidence type="ECO:0000259" key="1">
    <source>
        <dbReference type="Pfam" id="PF18476"/>
    </source>
</evidence>
<dbReference type="SUPFAM" id="SSF88723">
    <property type="entry name" value="PIN domain-like"/>
    <property type="match status" value="1"/>
</dbReference>
<dbReference type="AlphaFoldDB" id="A0A3L8RPY2"/>
<name>A0A3L8RPY2_STRRN</name>
<evidence type="ECO:0000313" key="3">
    <source>
        <dbReference type="Proteomes" id="UP000281594"/>
    </source>
</evidence>
<proteinExistence type="predicted"/>
<feature type="domain" description="PIN like" evidence="1">
    <location>
        <begin position="49"/>
        <end position="282"/>
    </location>
</feature>
<dbReference type="STRING" id="1343740.M271_17440"/>
<accession>A0A3L8RPY2</accession>
<dbReference type="InterPro" id="IPR041578">
    <property type="entry name" value="PIN_8"/>
</dbReference>
<gene>
    <name evidence="2" type="ORF">D3C57_126160</name>
</gene>